<evidence type="ECO:0000313" key="1">
    <source>
        <dbReference type="EMBL" id="MBD9361427.1"/>
    </source>
</evidence>
<dbReference type="Proteomes" id="UP000641152">
    <property type="component" value="Unassembled WGS sequence"/>
</dbReference>
<name>A0ABR9DEB8_9GAMM</name>
<sequence>MSRYELSLKHVRIGLCLLSWCLLGPAVAQPGVEVIDRASITGIVLDVADENLGQFGFKLAPSLIAERVGKNLAEWHYPVKASRVDSSHTLEIRLGKASTGDTPVGFSWSSGDSDPRGLGFQKARVLPISCHLKKIGSDTASIENKATVSAHQLIDEPNQTKVTDKVVDHVSTVCFDLLGELKLPATGHLMDTHTFKPSWMPDVQVEVKQVPALVKPEGSSTTRIEESTVETKKQLIIHNQGSPVILEFGYERK</sequence>
<keyword evidence="2" id="KW-1185">Reference proteome</keyword>
<comment type="caution">
    <text evidence="1">The sequence shown here is derived from an EMBL/GenBank/DDBJ whole genome shotgun (WGS) entry which is preliminary data.</text>
</comment>
<reference evidence="1 2" key="1">
    <citation type="submission" date="2020-09" db="EMBL/GenBank/DDBJ databases">
        <title>Methylomonas albis sp. nov. and Methylomonas fluvii sp. nov.: Two cold-adapted methanotrophs from the River Elbe and an amended description of Methylovulum psychrotolerans strain Eb1.</title>
        <authorList>
            <person name="Bussmann I.K."/>
            <person name="Klings K.-W."/>
            <person name="Warnstedt J."/>
            <person name="Hoppert M."/>
            <person name="Saborowski A."/>
            <person name="Horn F."/>
            <person name="Liebner S."/>
        </authorList>
    </citation>
    <scope>NUCLEOTIDE SEQUENCE [LARGE SCALE GENOMIC DNA]</scope>
    <source>
        <strain evidence="1 2">EbB</strain>
    </source>
</reference>
<protein>
    <recommendedName>
        <fullName evidence="3">Secreted protein</fullName>
    </recommendedName>
</protein>
<dbReference type="EMBL" id="JACXST010000002">
    <property type="protein sequence ID" value="MBD9361427.1"/>
    <property type="molecule type" value="Genomic_DNA"/>
</dbReference>
<accession>A0ABR9DEB8</accession>
<evidence type="ECO:0000313" key="2">
    <source>
        <dbReference type="Proteomes" id="UP000641152"/>
    </source>
</evidence>
<organism evidence="1 2">
    <name type="scientific">Methylomonas fluvii</name>
    <dbReference type="NCBI Taxonomy" id="1854564"/>
    <lineage>
        <taxon>Bacteria</taxon>
        <taxon>Pseudomonadati</taxon>
        <taxon>Pseudomonadota</taxon>
        <taxon>Gammaproteobacteria</taxon>
        <taxon>Methylococcales</taxon>
        <taxon>Methylococcaceae</taxon>
        <taxon>Methylomonas</taxon>
    </lineage>
</organism>
<proteinExistence type="predicted"/>
<dbReference type="RefSeq" id="WP_192394245.1">
    <property type="nucleotide sequence ID" value="NZ_CAJHIU010000002.1"/>
</dbReference>
<gene>
    <name evidence="1" type="ORF">EBB_12995</name>
</gene>
<evidence type="ECO:0008006" key="3">
    <source>
        <dbReference type="Google" id="ProtNLM"/>
    </source>
</evidence>